<dbReference type="PANTHER" id="PTHR24095">
    <property type="entry name" value="ACETYL-COENZYME A SYNTHETASE"/>
    <property type="match status" value="1"/>
</dbReference>
<comment type="similarity">
    <text evidence="1">Belongs to the ATP-dependent AMP-binding enzyme family.</text>
</comment>
<comment type="caution">
    <text evidence="5">The sequence shown here is derived from an EMBL/GenBank/DDBJ whole genome shotgun (WGS) entry which is preliminary data.</text>
</comment>
<accession>A0A0B2A147</accession>
<evidence type="ECO:0000259" key="3">
    <source>
        <dbReference type="Pfam" id="PF00501"/>
    </source>
</evidence>
<feature type="non-terminal residue" evidence="5">
    <location>
        <position position="151"/>
    </location>
</feature>
<evidence type="ECO:0000259" key="4">
    <source>
        <dbReference type="Pfam" id="PF16177"/>
    </source>
</evidence>
<dbReference type="InterPro" id="IPR032387">
    <property type="entry name" value="ACAS_N"/>
</dbReference>
<dbReference type="InterPro" id="IPR042099">
    <property type="entry name" value="ANL_N_sf"/>
</dbReference>
<dbReference type="GO" id="GO:0005829">
    <property type="term" value="C:cytosol"/>
    <property type="evidence" value="ECO:0007669"/>
    <property type="project" value="TreeGrafter"/>
</dbReference>
<name>A0A0B2A147_9MICO</name>
<dbReference type="STRING" id="1348253.LK09_19720"/>
<dbReference type="Pfam" id="PF00501">
    <property type="entry name" value="AMP-binding"/>
    <property type="match status" value="1"/>
</dbReference>
<evidence type="ECO:0000256" key="1">
    <source>
        <dbReference type="ARBA" id="ARBA00006432"/>
    </source>
</evidence>
<evidence type="ECO:0000313" key="6">
    <source>
        <dbReference type="Proteomes" id="UP000031030"/>
    </source>
</evidence>
<dbReference type="AlphaFoldDB" id="A0A0B2A147"/>
<dbReference type="EMBL" id="JTDK01000026">
    <property type="protein sequence ID" value="KHK95241.1"/>
    <property type="molecule type" value="Genomic_DNA"/>
</dbReference>
<evidence type="ECO:0000313" key="5">
    <source>
        <dbReference type="EMBL" id="KHK95241.1"/>
    </source>
</evidence>
<protein>
    <submittedName>
        <fullName evidence="5">Acetyl-CoA synthetase</fullName>
    </submittedName>
</protein>
<dbReference type="SUPFAM" id="SSF56801">
    <property type="entry name" value="Acetyl-CoA synthetase-like"/>
    <property type="match status" value="1"/>
</dbReference>
<dbReference type="Proteomes" id="UP000031030">
    <property type="component" value="Unassembled WGS sequence"/>
</dbReference>
<dbReference type="InterPro" id="IPR000873">
    <property type="entry name" value="AMP-dep_synth/lig_dom"/>
</dbReference>
<keyword evidence="2" id="KW-0007">Acetylation</keyword>
<organism evidence="5 6">
    <name type="scientific">Microbacterium mangrovi</name>
    <dbReference type="NCBI Taxonomy" id="1348253"/>
    <lineage>
        <taxon>Bacteria</taxon>
        <taxon>Bacillati</taxon>
        <taxon>Actinomycetota</taxon>
        <taxon>Actinomycetes</taxon>
        <taxon>Micrococcales</taxon>
        <taxon>Microbacteriaceae</taxon>
        <taxon>Microbacterium</taxon>
    </lineage>
</organism>
<sequence length="151" mass="16735">MPNTTSDHLQIDHLLNEDRRFAPSAEFVAQANAGAGVYADAAADRLGFWADRARELAWQTPFTQVLDWSNPPFAKWFADGELNVAFNCLDRHVEAGLGDRVALLWEGEPGDSRRITYAELTDEVKRVANVLEGLGVGHGDRVAIYLPMIPE</sequence>
<dbReference type="PANTHER" id="PTHR24095:SF14">
    <property type="entry name" value="ACETYL-COENZYME A SYNTHETASE 1"/>
    <property type="match status" value="1"/>
</dbReference>
<evidence type="ECO:0000256" key="2">
    <source>
        <dbReference type="ARBA" id="ARBA00022990"/>
    </source>
</evidence>
<reference evidence="5 6" key="1">
    <citation type="submission" date="2014-11" db="EMBL/GenBank/DDBJ databases">
        <title>Genome sequence of Microbacterium mangrovi MUSC 115(T).</title>
        <authorList>
            <person name="Lee L.-H."/>
        </authorList>
    </citation>
    <scope>NUCLEOTIDE SEQUENCE [LARGE SCALE GENOMIC DNA]</scope>
    <source>
        <strain evidence="5 6">MUSC 115</strain>
    </source>
</reference>
<dbReference type="GO" id="GO:0003987">
    <property type="term" value="F:acetate-CoA ligase activity"/>
    <property type="evidence" value="ECO:0007669"/>
    <property type="project" value="TreeGrafter"/>
</dbReference>
<dbReference type="OrthoDB" id="9803968at2"/>
<feature type="domain" description="Acetyl-coenzyme A synthetase N-terminal" evidence="4">
    <location>
        <begin position="37"/>
        <end position="88"/>
    </location>
</feature>
<keyword evidence="6" id="KW-1185">Reference proteome</keyword>
<proteinExistence type="inferred from homology"/>
<gene>
    <name evidence="5" type="ORF">LK09_19720</name>
</gene>
<feature type="domain" description="AMP-dependent synthetase/ligase" evidence="3">
    <location>
        <begin position="96"/>
        <end position="151"/>
    </location>
</feature>
<dbReference type="Gene3D" id="3.40.50.12780">
    <property type="entry name" value="N-terminal domain of ligase-like"/>
    <property type="match status" value="1"/>
</dbReference>
<dbReference type="RefSeq" id="WP_039403463.1">
    <property type="nucleotide sequence ID" value="NZ_JTDK01000026.1"/>
</dbReference>
<dbReference type="Pfam" id="PF16177">
    <property type="entry name" value="ACAS_N"/>
    <property type="match status" value="1"/>
</dbReference>
<dbReference type="GO" id="GO:0006085">
    <property type="term" value="P:acetyl-CoA biosynthetic process"/>
    <property type="evidence" value="ECO:0007669"/>
    <property type="project" value="TreeGrafter"/>
</dbReference>